<dbReference type="Gene3D" id="1.10.490.10">
    <property type="entry name" value="Globins"/>
    <property type="match status" value="1"/>
</dbReference>
<organism evidence="1 2">
    <name type="scientific">Roseivirga pacifica</name>
    <dbReference type="NCBI Taxonomy" id="1267423"/>
    <lineage>
        <taxon>Bacteria</taxon>
        <taxon>Pseudomonadati</taxon>
        <taxon>Bacteroidota</taxon>
        <taxon>Cytophagia</taxon>
        <taxon>Cytophagales</taxon>
        <taxon>Roseivirgaceae</taxon>
        <taxon>Roseivirga</taxon>
    </lineage>
</organism>
<dbReference type="Proteomes" id="UP000199437">
    <property type="component" value="Unassembled WGS sequence"/>
</dbReference>
<dbReference type="STRING" id="1267423.SAMN05216290_0294"/>
<evidence type="ECO:0000313" key="2">
    <source>
        <dbReference type="Proteomes" id="UP000199437"/>
    </source>
</evidence>
<proteinExistence type="predicted"/>
<dbReference type="CDD" id="cd08916">
    <property type="entry name" value="TrHb3_P"/>
    <property type="match status" value="1"/>
</dbReference>
<dbReference type="SUPFAM" id="SSF46458">
    <property type="entry name" value="Globin-like"/>
    <property type="match status" value="1"/>
</dbReference>
<evidence type="ECO:0000313" key="1">
    <source>
        <dbReference type="EMBL" id="SEV86244.1"/>
    </source>
</evidence>
<name>A0A1I0ME67_9BACT</name>
<protein>
    <submittedName>
        <fullName evidence="1">Hemoglobin</fullName>
    </submittedName>
</protein>
<keyword evidence="2" id="KW-1185">Reference proteome</keyword>
<accession>A0A1I0ME67</accession>
<dbReference type="EMBL" id="FOIR01000001">
    <property type="protein sequence ID" value="SEV86244.1"/>
    <property type="molecule type" value="Genomic_DNA"/>
</dbReference>
<gene>
    <name evidence="1" type="ORF">SAMN05216290_0294</name>
</gene>
<dbReference type="GO" id="GO:0019825">
    <property type="term" value="F:oxygen binding"/>
    <property type="evidence" value="ECO:0007669"/>
    <property type="project" value="InterPro"/>
</dbReference>
<dbReference type="InterPro" id="IPR012292">
    <property type="entry name" value="Globin/Proto"/>
</dbReference>
<dbReference type="AlphaFoldDB" id="A0A1I0ME67"/>
<sequence>MKRKDIATRADIALQVESFYVKVRKHELLGPIFNDVIKDWPSHLVKLTDFWETNLLFVRKYKGNPLKAHVQVETEHDHTIEQLHFGHWLQLWFETLDENFEGKNCELAKERARNMSHIMFMRIFNERERRNEA</sequence>
<reference evidence="2" key="1">
    <citation type="submission" date="2016-10" db="EMBL/GenBank/DDBJ databases">
        <authorList>
            <person name="Varghese N."/>
            <person name="Submissions S."/>
        </authorList>
    </citation>
    <scope>NUCLEOTIDE SEQUENCE [LARGE SCALE GENOMIC DNA]</scope>
    <source>
        <strain evidence="2">CGMCC 1.12402</strain>
    </source>
</reference>
<dbReference type="GO" id="GO:0020037">
    <property type="term" value="F:heme binding"/>
    <property type="evidence" value="ECO:0007669"/>
    <property type="project" value="InterPro"/>
</dbReference>
<dbReference type="InterPro" id="IPR009050">
    <property type="entry name" value="Globin-like_sf"/>
</dbReference>
<dbReference type="OrthoDB" id="25954at2"/>
<dbReference type="GeneID" id="99985057"/>
<dbReference type="RefSeq" id="WP_090256619.1">
    <property type="nucleotide sequence ID" value="NZ_FOIR01000001.1"/>
</dbReference>